<feature type="domain" description="DNA2/NAM7 helicase-like C-terminal" evidence="2">
    <location>
        <begin position="872"/>
        <end position="1088"/>
    </location>
</feature>
<sequence length="1123" mass="127649">MAHFTTSDELFQRIVDMVHTPETTPIQQPLHDTLVLVCQTALADSPLIFGNLFAQVDYICKKAHCTAADTHAIQHMRRVSNRSEKLTREERLQALRALALLVSAAFKTPIPATLVGLLPEREAIPITATHIDYRYMRGIVQRVSDDSITLLIDQTVRENPFTVKLQPHQHYLLDIIQVGHQLNLIDVNTAHEAAIIVFEPDFLVDISSIAHCFTDYGHHPFAHLLHAFEPSFINQPILLGYFAGAALDDIINQKGDYHWQETLKKSFKEQALAYCACKDFNQKEDFKTAAIRQTQHIESIVKALFDAPLPHPTAPTSEAVYNRNKAVLEPSFVCEALGLQGRVDLMTTDFKLLVEQKSGNNFNLQRQQPNSFGSYQLENHYVQLLLYYGVLRQNFNVSTQHIAMRLLYSKYPLPGGLVAVNFYQKLFREAIALRNRIVAHEYRFGKQGFQGVIEALSVDMLNEKKLETPFFQRWIQPQLNSIIAPLHALNPLEKAYFERMVSFVFSEQLAAKVGAKEGITHSVSDLWNMPLAAKKEAGEIYTDLTLAEKRKSKPMHGYDILTFNVPQQGENFLPNFRLGDLVYLYSYVENEAPDVRKALLFRGNLTEINSRQLTIQTANPVALDGKCWCVEHSSSDITTTSALKSLYTFITTAPHLRQLLLGQATPRADKTIRLSRSYHPMYDALIEKVFQAQDYFLLVGPPGTGKTSMALQFMVREAMAKQQTVLLMSYTNRAVDEICEMLQSNAIDYLRIGNAYTCDKRFRSHLLSECIEAQPQLSAIRERLRRQAVVVGTTSTLQSKAFLFDVKAFDWAIIDEASQILEPQLVGLLSHLPKFVLIGDHKQLPAVVQQDAEVSAVAEPLLHDIGLTNCRNALFERLITLERQHQRTDFVGTLRYQGRMHPAVAAFPNAMFYAEEQLQPVPLPHQTAERLAYDLPSEDALDEALKQHCVLFIPSKKSHEVQASDKVNWHEAQLVAQVLRRIHRFYGARFDADKTVGVIVPYRNQIAMIRQAIEPLDVPALENISIDTVERYQGSQRDVMIYSFTVQHRYQLDFLTANSFEERGRIIDRKLNVALTRARLQMICIGCEEVLKEDALFKKLIAHSASITPEEREDEFLLINTKI</sequence>
<dbReference type="InterPro" id="IPR041677">
    <property type="entry name" value="DNA2/NAM7_AAA_11"/>
</dbReference>
<gene>
    <name evidence="3" type="ORF">SAMN02745202_00344</name>
</gene>
<dbReference type="Pfam" id="PF13087">
    <property type="entry name" value="AAA_12"/>
    <property type="match status" value="1"/>
</dbReference>
<protein>
    <submittedName>
        <fullName evidence="3">AAA domain-containing protein</fullName>
    </submittedName>
</protein>
<dbReference type="InterPro" id="IPR045055">
    <property type="entry name" value="DNA2/NAM7-like"/>
</dbReference>
<evidence type="ECO:0000259" key="1">
    <source>
        <dbReference type="Pfam" id="PF13086"/>
    </source>
</evidence>
<name>A0A1T4L9U0_9BACT</name>
<dbReference type="Proteomes" id="UP000190065">
    <property type="component" value="Unassembled WGS sequence"/>
</dbReference>
<dbReference type="STRING" id="28136.SAMN02745202_00344"/>
<dbReference type="InterPro" id="IPR027417">
    <property type="entry name" value="P-loop_NTPase"/>
</dbReference>
<evidence type="ECO:0000313" key="4">
    <source>
        <dbReference type="Proteomes" id="UP000190065"/>
    </source>
</evidence>
<evidence type="ECO:0000313" key="3">
    <source>
        <dbReference type="EMBL" id="SJZ51404.1"/>
    </source>
</evidence>
<dbReference type="InterPro" id="IPR047187">
    <property type="entry name" value="SF1_C_Upf1"/>
</dbReference>
<accession>A0A1T4L9U0</accession>
<proteinExistence type="predicted"/>
<dbReference type="PANTHER" id="PTHR10887:SF495">
    <property type="entry name" value="HELICASE SENATAXIN ISOFORM X1-RELATED"/>
    <property type="match status" value="1"/>
</dbReference>
<feature type="domain" description="DNA2/NAM7 helicase helicase" evidence="1">
    <location>
        <begin position="686"/>
        <end position="776"/>
    </location>
</feature>
<dbReference type="eggNOG" id="COG1112">
    <property type="taxonomic scope" value="Bacteria"/>
</dbReference>
<dbReference type="AlphaFoldDB" id="A0A1T4L9U0"/>
<dbReference type="SUPFAM" id="SSF52540">
    <property type="entry name" value="P-loop containing nucleoside triphosphate hydrolases"/>
    <property type="match status" value="1"/>
</dbReference>
<dbReference type="RefSeq" id="WP_025069825.1">
    <property type="nucleotide sequence ID" value="NZ_FUXK01000003.1"/>
</dbReference>
<dbReference type="GO" id="GO:0004386">
    <property type="term" value="F:helicase activity"/>
    <property type="evidence" value="ECO:0007669"/>
    <property type="project" value="InterPro"/>
</dbReference>
<dbReference type="EMBL" id="FUXK01000003">
    <property type="protein sequence ID" value="SJZ51404.1"/>
    <property type="molecule type" value="Genomic_DNA"/>
</dbReference>
<reference evidence="3 4" key="1">
    <citation type="submission" date="2017-02" db="EMBL/GenBank/DDBJ databases">
        <authorList>
            <person name="Peterson S.W."/>
        </authorList>
    </citation>
    <scope>NUCLEOTIDE SEQUENCE [LARGE SCALE GENOMIC DNA]</scope>
    <source>
        <strain evidence="3 4">ATCC 43324</strain>
    </source>
</reference>
<dbReference type="Gene3D" id="3.40.50.300">
    <property type="entry name" value="P-loop containing nucleotide triphosphate hydrolases"/>
    <property type="match status" value="2"/>
</dbReference>
<organism evidence="3 4">
    <name type="scientific">Segatella oulorum</name>
    <dbReference type="NCBI Taxonomy" id="28136"/>
    <lineage>
        <taxon>Bacteria</taxon>
        <taxon>Pseudomonadati</taxon>
        <taxon>Bacteroidota</taxon>
        <taxon>Bacteroidia</taxon>
        <taxon>Bacteroidales</taxon>
        <taxon>Prevotellaceae</taxon>
        <taxon>Segatella</taxon>
    </lineage>
</organism>
<feature type="domain" description="DNA2/NAM7 helicase helicase" evidence="1">
    <location>
        <begin position="780"/>
        <end position="849"/>
    </location>
</feature>
<dbReference type="CDD" id="cd18808">
    <property type="entry name" value="SF1_C_Upf1"/>
    <property type="match status" value="1"/>
</dbReference>
<dbReference type="Pfam" id="PF13086">
    <property type="entry name" value="AAA_11"/>
    <property type="match status" value="2"/>
</dbReference>
<dbReference type="InterPro" id="IPR041679">
    <property type="entry name" value="DNA2/NAM7-like_C"/>
</dbReference>
<evidence type="ECO:0000259" key="2">
    <source>
        <dbReference type="Pfam" id="PF13087"/>
    </source>
</evidence>
<dbReference type="PANTHER" id="PTHR10887">
    <property type="entry name" value="DNA2/NAM7 HELICASE FAMILY"/>
    <property type="match status" value="1"/>
</dbReference>